<evidence type="ECO:0000313" key="2">
    <source>
        <dbReference type="Proteomes" id="UP000000644"/>
    </source>
</evidence>
<proteinExistence type="predicted"/>
<dbReference type="HOGENOM" id="CLU_1642183_0_0_4"/>
<dbReference type="AlphaFoldDB" id="A1VW13"/>
<evidence type="ECO:0000313" key="1">
    <source>
        <dbReference type="EMBL" id="ABM39841.1"/>
    </source>
</evidence>
<geneLocation type="plasmid" evidence="1 2">
    <name>pPNAP02</name>
</geneLocation>
<dbReference type="RefSeq" id="WP_011798124.1">
    <property type="nucleotide sequence ID" value="NC_008758.1"/>
</dbReference>
<keyword evidence="1" id="KW-0614">Plasmid</keyword>
<sequence>MPASWRGWGTLEREKLQSVLHLAARGREQPGDLGLLSWAASGTRPALFDQLVSHGLAFTSAGLFACGLKLREEGWDMQQRLAQLQSNPGDVDTLRALLPVAPSEPAAVVQSLAAPARRAPEDDGEAFNPWLDHVPLDGNAPDWHEEPVGDVPAGLDPLEIY</sequence>
<dbReference type="Proteomes" id="UP000000644">
    <property type="component" value="Plasmid pPNAP02"/>
</dbReference>
<keyword evidence="2" id="KW-1185">Reference proteome</keyword>
<reference evidence="2" key="1">
    <citation type="journal article" date="2009" name="Environ. Microbiol.">
        <title>The genome of Polaromonas naphthalenivorans strain CJ2, isolated from coal tar-contaminated sediment, reveals physiological and metabolic versatility and evolution through extensive horizontal gene transfer.</title>
        <authorList>
            <person name="Yagi J.M."/>
            <person name="Sims D."/>
            <person name="Brettin T."/>
            <person name="Bruce D."/>
            <person name="Madsen E.L."/>
        </authorList>
    </citation>
    <scope>NUCLEOTIDE SEQUENCE [LARGE SCALE GENOMIC DNA]</scope>
    <source>
        <strain evidence="2">CJ2</strain>
        <plasmid evidence="2">Plasmid pPNAP02</plasmid>
    </source>
</reference>
<accession>A1VW13</accession>
<dbReference type="KEGG" id="pna:Pnap_4571"/>
<organism evidence="1 2">
    <name type="scientific">Polaromonas naphthalenivorans (strain CJ2)</name>
    <dbReference type="NCBI Taxonomy" id="365044"/>
    <lineage>
        <taxon>Bacteria</taxon>
        <taxon>Pseudomonadati</taxon>
        <taxon>Pseudomonadota</taxon>
        <taxon>Betaproteobacteria</taxon>
        <taxon>Burkholderiales</taxon>
        <taxon>Comamonadaceae</taxon>
        <taxon>Polaromonas</taxon>
    </lineage>
</organism>
<dbReference type="OrthoDB" id="8899605at2"/>
<dbReference type="EMBL" id="CP000531">
    <property type="protein sequence ID" value="ABM39841.1"/>
    <property type="molecule type" value="Genomic_DNA"/>
</dbReference>
<gene>
    <name evidence="1" type="ordered locus">Pnap_4571</name>
</gene>
<protein>
    <submittedName>
        <fullName evidence="1">Uncharacterized protein</fullName>
    </submittedName>
</protein>
<name>A1VW13_POLNA</name>